<proteinExistence type="predicted"/>
<feature type="transmembrane region" description="Helical" evidence="1">
    <location>
        <begin position="891"/>
        <end position="915"/>
    </location>
</feature>
<dbReference type="Proteomes" id="UP001190700">
    <property type="component" value="Unassembled WGS sequence"/>
</dbReference>
<keyword evidence="3" id="KW-1185">Reference proteome</keyword>
<keyword evidence="1" id="KW-0472">Membrane</keyword>
<feature type="transmembrane region" description="Helical" evidence="1">
    <location>
        <begin position="1082"/>
        <end position="1111"/>
    </location>
</feature>
<organism evidence="2 3">
    <name type="scientific">Cymbomonas tetramitiformis</name>
    <dbReference type="NCBI Taxonomy" id="36881"/>
    <lineage>
        <taxon>Eukaryota</taxon>
        <taxon>Viridiplantae</taxon>
        <taxon>Chlorophyta</taxon>
        <taxon>Pyramimonadophyceae</taxon>
        <taxon>Pyramimonadales</taxon>
        <taxon>Pyramimonadaceae</taxon>
        <taxon>Cymbomonas</taxon>
    </lineage>
</organism>
<keyword evidence="1" id="KW-1133">Transmembrane helix</keyword>
<dbReference type="EMBL" id="LGRX02028690">
    <property type="protein sequence ID" value="KAK3247738.1"/>
    <property type="molecule type" value="Genomic_DNA"/>
</dbReference>
<evidence type="ECO:0000313" key="2">
    <source>
        <dbReference type="EMBL" id="KAK3247738.1"/>
    </source>
</evidence>
<feature type="transmembrane region" description="Helical" evidence="1">
    <location>
        <begin position="1117"/>
        <end position="1138"/>
    </location>
</feature>
<accession>A0AAE0C3L3</accession>
<gene>
    <name evidence="2" type="ORF">CYMTET_42771</name>
</gene>
<evidence type="ECO:0000256" key="1">
    <source>
        <dbReference type="SAM" id="Phobius"/>
    </source>
</evidence>
<reference evidence="2 3" key="1">
    <citation type="journal article" date="2015" name="Genome Biol. Evol.">
        <title>Comparative Genomics of a Bacterivorous Green Alga Reveals Evolutionary Causalities and Consequences of Phago-Mixotrophic Mode of Nutrition.</title>
        <authorList>
            <person name="Burns J.A."/>
            <person name="Paasch A."/>
            <person name="Narechania A."/>
            <person name="Kim E."/>
        </authorList>
    </citation>
    <scope>NUCLEOTIDE SEQUENCE [LARGE SCALE GENOMIC DNA]</scope>
    <source>
        <strain evidence="2 3">PLY_AMNH</strain>
    </source>
</reference>
<protein>
    <submittedName>
        <fullName evidence="2">Uncharacterized protein</fullName>
    </submittedName>
</protein>
<name>A0AAE0C3L3_9CHLO</name>
<dbReference type="AlphaFoldDB" id="A0AAE0C3L3"/>
<sequence length="1140" mass="130849">MWPGNTFCDKLFRELIRINPKLDLKEASMSDRVNVDRCVEQRVMGLRARSILNLSTLPVDVVYNGLRPLDILREMVTGTYITEISMSRSDTQNSTRVFSALEHGGVDPALYLEVRERVIDTVGPLYELIRDAARNTSVKLFEMIQQSALVQRVNSSEAMNTLSASVSKKYSRAVQNGGVILRHITKSQIGEKAQRIGSHLLPVAWETVKLTQAVRSTYLSAIDPTEGSEFQQRVHHYYRQQFNQTWHVNHDDTQSGAGNDSVVKERFEAPKVFKTDDRSVLDRLTELRYVRSSISRPGRPDASRAVAISRRLLGSDSDLETKQLSNSRSESCDVYEEVTDLVRNVTTFATTYYGFVSSDDSAVMNTHTFQRSMCTFLGTLRMLDSSDDSDDGVRFCRTDVYSTQRKQKGRGIFEILYEEYMLDIRNVLSISDTFKRDEVDKKFDITHTELSNSSRVSSCSDMTPTTFFICLTDLIMNWLSIDFDFNDDVTDVMVNELWQDKARAGDVEVRSIDDIPFYDAEFVGLYYPSDSLLLNSELLPKGNVRFGMELFRTPIDNWASHPHTWRKVPSQRNAFLEWYERWSENDFARTDADGNTLSSIHLNLQHTYTLVDFYPYRQNELDASWWTTDFYDQIGLIPAHVLMGMCEVRDFAQESVLTDVERWCLDDDTKSLGFGPDHADKWKILGYGSGDEVHRDWFKVPFEVSSFRFDLPKQRAYGLLRHGIDYPDPLHRISRDASLSRASINEIVAESVQDRSVILRLDIHEDNFFDNATVRDLAYRCVCYEYVKSNTIEKCLEDERCIAPKKSFFSLRGYTETPYFVYDNGGWWDCRFSSTDTESPCTPIPQTLLNTVANMSSRGHEYELTRHVTSTTNRSPRYNELIACGRRNDRFPFLCTMLANVSLALVGIIIFKIVFGMQSVETSVVGGIAVLIATHLALRTSYEWEVGFYPAVPTCLADDLAHDLERYLLPRHIEWPVAWAKRRLDNDRLHDTVDCSANPYGFRDGIRNVFYLWKRHHPSSLHDVCYDRRSAWLCASFETYFYYYNDYDSLRVAQENGHDNVDDMVAVFDACQLRTILNFVPAATVVFVVLTATATASSLLVGTGVAVVMIILNMRTFVQYIVMYINVKIHILTMMVAYDM</sequence>
<keyword evidence="1" id="KW-0812">Transmembrane</keyword>
<evidence type="ECO:0000313" key="3">
    <source>
        <dbReference type="Proteomes" id="UP001190700"/>
    </source>
</evidence>
<comment type="caution">
    <text evidence="2">The sequence shown here is derived from an EMBL/GenBank/DDBJ whole genome shotgun (WGS) entry which is preliminary data.</text>
</comment>